<dbReference type="VEuPathDB" id="TriTrypDB:LPAL13_060010900"/>
<dbReference type="GeneID" id="22572258"/>
<proteinExistence type="predicted"/>
<sequence>MSSNAFSSGSAPNVSSAAVGTTAQQADTLTRNFILGIPRGGLLPNSPEAADLQAAEAFVSDIQQEILAYDIANARAIESYAVRCWSAVPFFGRHAKRALEAEATATAAAAAAAEETHKSTDTAGVAAAVDGKVSSSGGHGLHLSPEEAAAALQVGGVYLHRQTSQTPRGFKVERTSAIELKQLSQFTDGARDASGSKAASKSAVAVAASKTAPAPEVNTWLFRRQHPSWVPLMQRWWVPWLCCGSIVLIWTPDVWKLRTLYFCDHQYALFRQSIHKAYWWATMSPEDYAAHMADITAERPSRVSGASCPFE</sequence>
<dbReference type="eggNOG" id="ENOG502RZUG">
    <property type="taxonomic scope" value="Eukaryota"/>
</dbReference>
<dbReference type="RefSeq" id="XP_010703933.1">
    <property type="nucleotide sequence ID" value="XM_010705631.1"/>
</dbReference>
<dbReference type="AlphaFoldDB" id="A0A088S2B5"/>
<dbReference type="KEGG" id="lpan:LPMP_060520"/>
<keyword evidence="2" id="KW-1185">Reference proteome</keyword>
<organism evidence="1 2">
    <name type="scientific">Leishmania panamensis</name>
    <dbReference type="NCBI Taxonomy" id="5679"/>
    <lineage>
        <taxon>Eukaryota</taxon>
        <taxon>Discoba</taxon>
        <taxon>Euglenozoa</taxon>
        <taxon>Kinetoplastea</taxon>
        <taxon>Metakinetoplastina</taxon>
        <taxon>Trypanosomatida</taxon>
        <taxon>Trypanosomatidae</taxon>
        <taxon>Leishmaniinae</taxon>
        <taxon>Leishmania</taxon>
        <taxon>Leishmania guyanensis species complex</taxon>
    </lineage>
</organism>
<evidence type="ECO:0000313" key="2">
    <source>
        <dbReference type="Proteomes" id="UP000063063"/>
    </source>
</evidence>
<evidence type="ECO:0000313" key="1">
    <source>
        <dbReference type="EMBL" id="AIN95611.1"/>
    </source>
</evidence>
<dbReference type="OrthoDB" id="271732at2759"/>
<dbReference type="Proteomes" id="UP000063063">
    <property type="component" value="Chromosome 6"/>
</dbReference>
<protein>
    <submittedName>
        <fullName evidence="1">Uncharacterized protein</fullName>
    </submittedName>
</protein>
<reference evidence="1 2" key="1">
    <citation type="journal article" date="2015" name="Sci. Rep.">
        <title>The genome of Leishmania panamensis: insights into genomics of the L. (Viannia) subgenus.</title>
        <authorList>
            <person name="Llanes A."/>
            <person name="Restrepo C.M."/>
            <person name="Vecchio G.D."/>
            <person name="Anguizola F.J."/>
            <person name="Lleonart R."/>
        </authorList>
    </citation>
    <scope>NUCLEOTIDE SEQUENCE [LARGE SCALE GENOMIC DNA]</scope>
    <source>
        <strain evidence="1 2">MHOM/PA/94/PSC-1</strain>
    </source>
</reference>
<dbReference type="EMBL" id="CP009375">
    <property type="protein sequence ID" value="AIN95611.1"/>
    <property type="molecule type" value="Genomic_DNA"/>
</dbReference>
<name>A0A088S2B5_LEIPA</name>
<gene>
    <name evidence="1" type="ORF">LPMP_060520</name>
</gene>
<dbReference type="VEuPathDB" id="TriTrypDB:LPMP_060520"/>
<accession>A0A088S2B5</accession>